<organism evidence="3 4">
    <name type="scientific">Paracoccus cavernae</name>
    <dbReference type="NCBI Taxonomy" id="1571207"/>
    <lineage>
        <taxon>Bacteria</taxon>
        <taxon>Pseudomonadati</taxon>
        <taxon>Pseudomonadota</taxon>
        <taxon>Alphaproteobacteria</taxon>
        <taxon>Rhodobacterales</taxon>
        <taxon>Paracoccaceae</taxon>
        <taxon>Paracoccus</taxon>
    </lineage>
</organism>
<dbReference type="RefSeq" id="WP_377786001.1">
    <property type="nucleotide sequence ID" value="NZ_JBHUOC010000001.1"/>
</dbReference>
<comment type="caution">
    <text evidence="3">The sequence shown here is derived from an EMBL/GenBank/DDBJ whole genome shotgun (WGS) entry which is preliminary data.</text>
</comment>
<name>A0ABT8D5D7_9RHOB</name>
<reference evidence="4" key="1">
    <citation type="journal article" date="2019" name="Int. J. Syst. Evol. Microbiol.">
        <title>The Global Catalogue of Microorganisms (GCM) 10K type strain sequencing project: providing services to taxonomists for standard genome sequencing and annotation.</title>
        <authorList>
            <consortium name="The Broad Institute Genomics Platform"/>
            <consortium name="The Broad Institute Genome Sequencing Center for Infectious Disease"/>
            <person name="Wu L."/>
            <person name="Ma J."/>
        </authorList>
    </citation>
    <scope>NUCLEOTIDE SEQUENCE [LARGE SCALE GENOMIC DNA]</scope>
    <source>
        <strain evidence="4">CECT 8482</strain>
    </source>
</reference>
<keyword evidence="2" id="KW-0472">Membrane</keyword>
<evidence type="ECO:0000256" key="2">
    <source>
        <dbReference type="SAM" id="Phobius"/>
    </source>
</evidence>
<accession>A0ABT8D5D7</accession>
<gene>
    <name evidence="3" type="ORF">QWZ10_03570</name>
</gene>
<evidence type="ECO:0000256" key="1">
    <source>
        <dbReference type="SAM" id="MobiDB-lite"/>
    </source>
</evidence>
<protein>
    <submittedName>
        <fullName evidence="3">Uncharacterized protein</fullName>
    </submittedName>
</protein>
<dbReference type="Proteomes" id="UP001243846">
    <property type="component" value="Unassembled WGS sequence"/>
</dbReference>
<evidence type="ECO:0000313" key="3">
    <source>
        <dbReference type="EMBL" id="MDN3711126.1"/>
    </source>
</evidence>
<proteinExistence type="predicted"/>
<feature type="transmembrane region" description="Helical" evidence="2">
    <location>
        <begin position="81"/>
        <end position="104"/>
    </location>
</feature>
<keyword evidence="4" id="KW-1185">Reference proteome</keyword>
<dbReference type="EMBL" id="JAUFRC010000001">
    <property type="protein sequence ID" value="MDN3711126.1"/>
    <property type="molecule type" value="Genomic_DNA"/>
</dbReference>
<evidence type="ECO:0000313" key="4">
    <source>
        <dbReference type="Proteomes" id="UP001243846"/>
    </source>
</evidence>
<keyword evidence="2" id="KW-1133">Transmembrane helix</keyword>
<sequence length="137" mass="14358">MVLATGSGRSGRGQIPSLFDAVLPVADAASQGSHIRGPRDEALRLSHSSFTLPDSLSALSVSVTAPQSEIEASLAEVRRPLAIALAVLGLALALAVLLQVTAGLKVSTGSERTSAKSATERHSRSLFRPLRKSDQYR</sequence>
<feature type="region of interest" description="Disordered" evidence="1">
    <location>
        <begin position="109"/>
        <end position="137"/>
    </location>
</feature>
<keyword evidence="2" id="KW-0812">Transmembrane</keyword>